<accession>A0A915PNW2</accession>
<dbReference type="Proteomes" id="UP000887581">
    <property type="component" value="Unplaced"/>
</dbReference>
<keyword evidence="3" id="KW-1185">Reference proteome</keyword>
<proteinExistence type="predicted"/>
<reference evidence="4" key="1">
    <citation type="submission" date="2022-11" db="UniProtKB">
        <authorList>
            <consortium name="WormBaseParasite"/>
        </authorList>
    </citation>
    <scope>IDENTIFICATION</scope>
</reference>
<keyword evidence="2" id="KW-1133">Transmembrane helix</keyword>
<protein>
    <submittedName>
        <fullName evidence="4">Uncharacterized protein</fullName>
    </submittedName>
</protein>
<organism evidence="3 4">
    <name type="scientific">Setaria digitata</name>
    <dbReference type="NCBI Taxonomy" id="48799"/>
    <lineage>
        <taxon>Eukaryota</taxon>
        <taxon>Metazoa</taxon>
        <taxon>Ecdysozoa</taxon>
        <taxon>Nematoda</taxon>
        <taxon>Chromadorea</taxon>
        <taxon>Rhabditida</taxon>
        <taxon>Spirurina</taxon>
        <taxon>Spiruromorpha</taxon>
        <taxon>Filarioidea</taxon>
        <taxon>Setariidae</taxon>
        <taxon>Setaria</taxon>
    </lineage>
</organism>
<dbReference type="WBParaSite" id="sdigi.contig298.g7202.t1">
    <property type="protein sequence ID" value="sdigi.contig298.g7202.t1"/>
    <property type="gene ID" value="sdigi.contig298.g7202"/>
</dbReference>
<keyword evidence="2" id="KW-0812">Transmembrane</keyword>
<evidence type="ECO:0000256" key="2">
    <source>
        <dbReference type="SAM" id="Phobius"/>
    </source>
</evidence>
<feature type="region of interest" description="Disordered" evidence="1">
    <location>
        <begin position="74"/>
        <end position="95"/>
    </location>
</feature>
<name>A0A915PNW2_9BILA</name>
<evidence type="ECO:0000313" key="3">
    <source>
        <dbReference type="Proteomes" id="UP000887581"/>
    </source>
</evidence>
<evidence type="ECO:0000256" key="1">
    <source>
        <dbReference type="SAM" id="MobiDB-lite"/>
    </source>
</evidence>
<sequence>MLLRQAKLRRFVNLYWRAVLDWIPKKCKRFGEMSAQLEWMARGGFEVLPSILVCACEEDFCNTFAYLRGSIEEENTDSVADSQPPRFNEEESSVDSVGRRRGSNLIILLVIIPLSVGALAVCLIFINYHCKMC</sequence>
<feature type="transmembrane region" description="Helical" evidence="2">
    <location>
        <begin position="105"/>
        <end position="126"/>
    </location>
</feature>
<dbReference type="AlphaFoldDB" id="A0A915PNW2"/>
<evidence type="ECO:0000313" key="4">
    <source>
        <dbReference type="WBParaSite" id="sdigi.contig298.g7202.t1"/>
    </source>
</evidence>
<keyword evidence="2" id="KW-0472">Membrane</keyword>